<evidence type="ECO:0000256" key="2">
    <source>
        <dbReference type="ARBA" id="ARBA00022448"/>
    </source>
</evidence>
<evidence type="ECO:0000256" key="8">
    <source>
        <dbReference type="ARBA" id="ARBA00037998"/>
    </source>
</evidence>
<keyword evidence="6 9" id="KW-1133">Transmembrane helix</keyword>
<comment type="subcellular location">
    <subcellularLocation>
        <location evidence="1">Cell membrane</location>
        <topology evidence="1">Multi-pass membrane protein</topology>
    </subcellularLocation>
</comment>
<dbReference type="RefSeq" id="WP_103870562.1">
    <property type="nucleotide sequence ID" value="NZ_FNUY01000001.1"/>
</dbReference>
<dbReference type="PANTHER" id="PTHR11795">
    <property type="entry name" value="BRANCHED-CHAIN AMINO ACID TRANSPORT SYSTEM PERMEASE PROTEIN LIVH"/>
    <property type="match status" value="1"/>
</dbReference>
<feature type="transmembrane region" description="Helical" evidence="9">
    <location>
        <begin position="88"/>
        <end position="105"/>
    </location>
</feature>
<keyword evidence="11" id="KW-1185">Reference proteome</keyword>
<dbReference type="EMBL" id="FNUY01000001">
    <property type="protein sequence ID" value="SEF45627.1"/>
    <property type="molecule type" value="Genomic_DNA"/>
</dbReference>
<reference evidence="10 11" key="1">
    <citation type="submission" date="2016-10" db="EMBL/GenBank/DDBJ databases">
        <authorList>
            <person name="de Groot N.N."/>
        </authorList>
    </citation>
    <scope>NUCLEOTIDE SEQUENCE [LARGE SCALE GENOMIC DNA]</scope>
    <source>
        <strain evidence="10 11">DSM 26656</strain>
    </source>
</reference>
<dbReference type="AlphaFoldDB" id="A0A1H5S737"/>
<feature type="transmembrane region" description="Helical" evidence="9">
    <location>
        <begin position="249"/>
        <end position="272"/>
    </location>
</feature>
<dbReference type="CDD" id="cd06582">
    <property type="entry name" value="TM_PBP1_LivH_like"/>
    <property type="match status" value="1"/>
</dbReference>
<dbReference type="GO" id="GO:0006865">
    <property type="term" value="P:amino acid transport"/>
    <property type="evidence" value="ECO:0007669"/>
    <property type="project" value="UniProtKB-KW"/>
</dbReference>
<feature type="transmembrane region" description="Helical" evidence="9">
    <location>
        <begin position="135"/>
        <end position="155"/>
    </location>
</feature>
<evidence type="ECO:0000313" key="11">
    <source>
        <dbReference type="Proteomes" id="UP000236743"/>
    </source>
</evidence>
<evidence type="ECO:0000256" key="6">
    <source>
        <dbReference type="ARBA" id="ARBA00022989"/>
    </source>
</evidence>
<dbReference type="GO" id="GO:0022857">
    <property type="term" value="F:transmembrane transporter activity"/>
    <property type="evidence" value="ECO:0007669"/>
    <property type="project" value="InterPro"/>
</dbReference>
<keyword evidence="5" id="KW-0029">Amino-acid transport</keyword>
<evidence type="ECO:0000313" key="10">
    <source>
        <dbReference type="EMBL" id="SEF45627.1"/>
    </source>
</evidence>
<dbReference type="InterPro" id="IPR001851">
    <property type="entry name" value="ABC_transp_permease"/>
</dbReference>
<keyword evidence="3" id="KW-1003">Cell membrane</keyword>
<evidence type="ECO:0000256" key="9">
    <source>
        <dbReference type="SAM" id="Phobius"/>
    </source>
</evidence>
<proteinExistence type="inferred from homology"/>
<organism evidence="10 11">
    <name type="scientific">Bosea lathyri</name>
    <dbReference type="NCBI Taxonomy" id="1036778"/>
    <lineage>
        <taxon>Bacteria</taxon>
        <taxon>Pseudomonadati</taxon>
        <taxon>Pseudomonadota</taxon>
        <taxon>Alphaproteobacteria</taxon>
        <taxon>Hyphomicrobiales</taxon>
        <taxon>Boseaceae</taxon>
        <taxon>Bosea</taxon>
    </lineage>
</organism>
<dbReference type="PANTHER" id="PTHR11795:SF442">
    <property type="entry name" value="ABC TRANSPORTER ATP-BINDING PROTEIN"/>
    <property type="match status" value="1"/>
</dbReference>
<protein>
    <submittedName>
        <fullName evidence="10">Amino acid/amide ABC transporter membrane protein 1, HAAT family</fullName>
    </submittedName>
</protein>
<evidence type="ECO:0000256" key="3">
    <source>
        <dbReference type="ARBA" id="ARBA00022475"/>
    </source>
</evidence>
<evidence type="ECO:0000256" key="7">
    <source>
        <dbReference type="ARBA" id="ARBA00023136"/>
    </source>
</evidence>
<keyword evidence="2" id="KW-0813">Transport</keyword>
<comment type="similarity">
    <text evidence="8">Belongs to the binding-protein-dependent transport system permease family. LivHM subfamily.</text>
</comment>
<gene>
    <name evidence="10" type="ORF">SAMN04488115_101143</name>
</gene>
<feature type="transmembrane region" description="Helical" evidence="9">
    <location>
        <begin position="40"/>
        <end position="73"/>
    </location>
</feature>
<feature type="transmembrane region" description="Helical" evidence="9">
    <location>
        <begin position="221"/>
        <end position="243"/>
    </location>
</feature>
<name>A0A1H5S737_9HYPH</name>
<dbReference type="Pfam" id="PF02653">
    <property type="entry name" value="BPD_transp_2"/>
    <property type="match status" value="1"/>
</dbReference>
<dbReference type="Proteomes" id="UP000236743">
    <property type="component" value="Unassembled WGS sequence"/>
</dbReference>
<keyword evidence="4 9" id="KW-0812">Transmembrane</keyword>
<keyword evidence="7 9" id="KW-0472">Membrane</keyword>
<evidence type="ECO:0000256" key="5">
    <source>
        <dbReference type="ARBA" id="ARBA00022970"/>
    </source>
</evidence>
<feature type="transmembrane region" description="Helical" evidence="9">
    <location>
        <begin position="6"/>
        <end position="28"/>
    </location>
</feature>
<dbReference type="InterPro" id="IPR052157">
    <property type="entry name" value="BCAA_transport_permease"/>
</dbReference>
<sequence length="282" mass="29307">MLIHVLNGLVYGGLLYLVAVGLVLIFGLRQVVNFAHGSLFMLGAYVAYATIAIAGFWIGLLAAAIVLALLGLLLDRTVFRQLQDQDPIVTVLVTFGLLLVLEDFVRTVWGRDNLTVAVPQLLQGTVDIAGASFPIYRLFVIAAAAVIGAGLTIWLKTSRVGLYVRAFAADPVTTGMQGVDTERVSASVVAVGAGLAGLSGAIASPLLALSPAMGGSILIESFIVVVVGGFGSFSGAFVAALVIGQLQNFGIVFVPSIASMVPFLLMMAILIYRPEGLAGKAS</sequence>
<feature type="transmembrane region" description="Helical" evidence="9">
    <location>
        <begin position="184"/>
        <end position="209"/>
    </location>
</feature>
<dbReference type="GO" id="GO:0005886">
    <property type="term" value="C:plasma membrane"/>
    <property type="evidence" value="ECO:0007669"/>
    <property type="project" value="UniProtKB-SubCell"/>
</dbReference>
<evidence type="ECO:0000256" key="1">
    <source>
        <dbReference type="ARBA" id="ARBA00004651"/>
    </source>
</evidence>
<dbReference type="OrthoDB" id="9807115at2"/>
<accession>A0A1H5S737</accession>
<evidence type="ECO:0000256" key="4">
    <source>
        <dbReference type="ARBA" id="ARBA00022692"/>
    </source>
</evidence>